<dbReference type="GO" id="GO:0005576">
    <property type="term" value="C:extracellular region"/>
    <property type="evidence" value="ECO:0007669"/>
    <property type="project" value="TreeGrafter"/>
</dbReference>
<dbReference type="Gene3D" id="2.40.440.10">
    <property type="entry name" value="L,D-transpeptidase catalytic domain-like"/>
    <property type="match status" value="1"/>
</dbReference>
<dbReference type="Pfam" id="PF03734">
    <property type="entry name" value="YkuD"/>
    <property type="match status" value="1"/>
</dbReference>
<evidence type="ECO:0000256" key="7">
    <source>
        <dbReference type="PROSITE-ProRule" id="PRU01373"/>
    </source>
</evidence>
<dbReference type="NCBIfam" id="NF004785">
    <property type="entry name" value="PRK06132.1-2"/>
    <property type="match status" value="1"/>
</dbReference>
<name>A0A327L755_9BRAD</name>
<dbReference type="GO" id="GO:0018104">
    <property type="term" value="P:peptidoglycan-protein cross-linking"/>
    <property type="evidence" value="ECO:0007669"/>
    <property type="project" value="TreeGrafter"/>
</dbReference>
<keyword evidence="5 7" id="KW-0573">Peptidoglycan synthesis</keyword>
<evidence type="ECO:0000256" key="4">
    <source>
        <dbReference type="ARBA" id="ARBA00022960"/>
    </source>
</evidence>
<evidence type="ECO:0000256" key="6">
    <source>
        <dbReference type="ARBA" id="ARBA00023316"/>
    </source>
</evidence>
<evidence type="ECO:0000313" key="9">
    <source>
        <dbReference type="EMBL" id="RAI45753.1"/>
    </source>
</evidence>
<dbReference type="InterPro" id="IPR038063">
    <property type="entry name" value="Transpep_catalytic_dom"/>
</dbReference>
<dbReference type="InterPro" id="IPR050979">
    <property type="entry name" value="LD-transpeptidase"/>
</dbReference>
<dbReference type="UniPathway" id="UPA00219"/>
<dbReference type="InterPro" id="IPR005490">
    <property type="entry name" value="LD_TPept_cat_dom"/>
</dbReference>
<dbReference type="GO" id="GO:0008360">
    <property type="term" value="P:regulation of cell shape"/>
    <property type="evidence" value="ECO:0007669"/>
    <property type="project" value="UniProtKB-UniRule"/>
</dbReference>
<keyword evidence="10" id="KW-1185">Reference proteome</keyword>
<comment type="similarity">
    <text evidence="2">Belongs to the YkuD family.</text>
</comment>
<reference evidence="9 10" key="1">
    <citation type="submission" date="2017-07" db="EMBL/GenBank/DDBJ databases">
        <title>Draft Genome Sequences of Select Purple Nonsulfur Bacteria.</title>
        <authorList>
            <person name="Lasarre B."/>
            <person name="Mckinlay J.B."/>
        </authorList>
    </citation>
    <scope>NUCLEOTIDE SEQUENCE [LARGE SCALE GENOMIC DNA]</scope>
    <source>
        <strain evidence="9 10">DSM 5909</strain>
    </source>
</reference>
<keyword evidence="3" id="KW-0808">Transferase</keyword>
<dbReference type="PROSITE" id="PS52029">
    <property type="entry name" value="LD_TPASE"/>
    <property type="match status" value="1"/>
</dbReference>
<dbReference type="GO" id="GO:0016740">
    <property type="term" value="F:transferase activity"/>
    <property type="evidence" value="ECO:0007669"/>
    <property type="project" value="UniProtKB-KW"/>
</dbReference>
<dbReference type="GO" id="GO:0071555">
    <property type="term" value="P:cell wall organization"/>
    <property type="evidence" value="ECO:0007669"/>
    <property type="project" value="UniProtKB-UniRule"/>
</dbReference>
<proteinExistence type="inferred from homology"/>
<dbReference type="Proteomes" id="UP000249130">
    <property type="component" value="Unassembled WGS sequence"/>
</dbReference>
<feature type="active site" description="Proton donor/acceptor" evidence="7">
    <location>
        <position position="129"/>
    </location>
</feature>
<gene>
    <name evidence="9" type="ORF">CH341_02285</name>
</gene>
<feature type="active site" description="Nucleophile" evidence="7">
    <location>
        <position position="142"/>
    </location>
</feature>
<evidence type="ECO:0000256" key="5">
    <source>
        <dbReference type="ARBA" id="ARBA00022984"/>
    </source>
</evidence>
<dbReference type="InterPro" id="IPR016915">
    <property type="entry name" value="UCP029342"/>
</dbReference>
<dbReference type="CDD" id="cd16913">
    <property type="entry name" value="YkuD_like"/>
    <property type="match status" value="1"/>
</dbReference>
<feature type="domain" description="L,D-TPase catalytic" evidence="8">
    <location>
        <begin position="57"/>
        <end position="166"/>
    </location>
</feature>
<accession>A0A327L755</accession>
<keyword evidence="4 7" id="KW-0133">Cell shape</keyword>
<dbReference type="GO" id="GO:0071972">
    <property type="term" value="F:peptidoglycan L,D-transpeptidase activity"/>
    <property type="evidence" value="ECO:0007669"/>
    <property type="project" value="TreeGrafter"/>
</dbReference>
<protein>
    <submittedName>
        <fullName evidence="9">L,D-transpeptidase</fullName>
    </submittedName>
</protein>
<dbReference type="PANTHER" id="PTHR30582:SF2">
    <property type="entry name" value="L,D-TRANSPEPTIDASE YCIB-RELATED"/>
    <property type="match status" value="1"/>
</dbReference>
<dbReference type="RefSeq" id="WP_111417416.1">
    <property type="nucleotide sequence ID" value="NZ_NPEX01000008.1"/>
</dbReference>
<comment type="pathway">
    <text evidence="1 7">Cell wall biogenesis; peptidoglycan biosynthesis.</text>
</comment>
<dbReference type="OrthoDB" id="463216at2"/>
<evidence type="ECO:0000256" key="1">
    <source>
        <dbReference type="ARBA" id="ARBA00004752"/>
    </source>
</evidence>
<dbReference type="SUPFAM" id="SSF141523">
    <property type="entry name" value="L,D-transpeptidase catalytic domain-like"/>
    <property type="match status" value="1"/>
</dbReference>
<keyword evidence="6 7" id="KW-0961">Cell wall biogenesis/degradation</keyword>
<comment type="caution">
    <text evidence="9">The sequence shown here is derived from an EMBL/GenBank/DDBJ whole genome shotgun (WGS) entry which is preliminary data.</text>
</comment>
<organism evidence="9 10">
    <name type="scientific">Rhodoplanes roseus</name>
    <dbReference type="NCBI Taxonomy" id="29409"/>
    <lineage>
        <taxon>Bacteria</taxon>
        <taxon>Pseudomonadati</taxon>
        <taxon>Pseudomonadota</taxon>
        <taxon>Alphaproteobacteria</taxon>
        <taxon>Hyphomicrobiales</taxon>
        <taxon>Nitrobacteraceae</taxon>
        <taxon>Rhodoplanes</taxon>
    </lineage>
</organism>
<dbReference type="PIRSF" id="PIRSF029342">
    <property type="entry name" value="UCP029342_ErfK/YbiS/YcfS/YnhG"/>
    <property type="match status" value="1"/>
</dbReference>
<sequence length="338" mass="35974">MLNRRRVLQVATGLTLVGGVAAVVRAQEADKQVDKEVAALKPGEFTWHPERSPDGPVAVIVSLPDQRVHVYRNAVRIAVSTCSTGKPGHSTPTGVFTILEKDRDHHSSTYDNAPMPNMNRLTWSGVALHAGNLPGYPASHGCVRLPLEFSRRLFGLTHVGTPVIIAGAHGDPAPLVHPGLVLSDVAQAEMEKKVAELNAKSHPKDWPAEPGAARDNLASVVISRADRRATVIENGTVVAQGEAIIEAPDRPIGQHVYVLEGGREGVSGLVWHAIAHTSDPAAELADVGALHRVRTAPALDAAIHARMHPGMILVLTDQPSSPESRSAPNFVVMTQGEV</sequence>
<dbReference type="AlphaFoldDB" id="A0A327L755"/>
<evidence type="ECO:0000313" key="10">
    <source>
        <dbReference type="Proteomes" id="UP000249130"/>
    </source>
</evidence>
<evidence type="ECO:0000256" key="3">
    <source>
        <dbReference type="ARBA" id="ARBA00022679"/>
    </source>
</evidence>
<dbReference type="EMBL" id="NPEX01000008">
    <property type="protein sequence ID" value="RAI45753.1"/>
    <property type="molecule type" value="Genomic_DNA"/>
</dbReference>
<dbReference type="PANTHER" id="PTHR30582">
    <property type="entry name" value="L,D-TRANSPEPTIDASE"/>
    <property type="match status" value="1"/>
</dbReference>
<evidence type="ECO:0000256" key="2">
    <source>
        <dbReference type="ARBA" id="ARBA00005992"/>
    </source>
</evidence>
<evidence type="ECO:0000259" key="8">
    <source>
        <dbReference type="PROSITE" id="PS52029"/>
    </source>
</evidence>